<organism evidence="1 2">
    <name type="scientific">Selenihalanaerobacter shriftii</name>
    <dbReference type="NCBI Taxonomy" id="142842"/>
    <lineage>
        <taxon>Bacteria</taxon>
        <taxon>Bacillati</taxon>
        <taxon>Bacillota</taxon>
        <taxon>Clostridia</taxon>
        <taxon>Halanaerobiales</taxon>
        <taxon>Halobacteroidaceae</taxon>
        <taxon>Selenihalanaerobacter</taxon>
    </lineage>
</organism>
<name>A0A1T4L2A9_9FIRM</name>
<dbReference type="OrthoDB" id="9780120at2"/>
<dbReference type="Gene3D" id="3.40.50.11900">
    <property type="match status" value="1"/>
</dbReference>
<dbReference type="PANTHER" id="PTHR32329:SF2">
    <property type="entry name" value="BIFUNCTIONAL PROTEIN [INCLUDES 2-HYDROXYACYL-COA DEHYDRATASE (N-TER) AND ITS ACTIVATOR DOMAIN (C_TERM)"/>
    <property type="match status" value="1"/>
</dbReference>
<keyword evidence="1" id="KW-0418">Kinase</keyword>
<dbReference type="GO" id="GO:0016301">
    <property type="term" value="F:kinase activity"/>
    <property type="evidence" value="ECO:0007669"/>
    <property type="project" value="UniProtKB-KW"/>
</dbReference>
<reference evidence="2" key="1">
    <citation type="submission" date="2017-02" db="EMBL/GenBank/DDBJ databases">
        <authorList>
            <person name="Varghese N."/>
            <person name="Submissions S."/>
        </authorList>
    </citation>
    <scope>NUCLEOTIDE SEQUENCE [LARGE SCALE GENOMIC DNA]</scope>
    <source>
        <strain evidence="2">ATCC BAA-73</strain>
    </source>
</reference>
<dbReference type="AlphaFoldDB" id="A0A1T4L2A9"/>
<keyword evidence="2" id="KW-1185">Reference proteome</keyword>
<evidence type="ECO:0000313" key="2">
    <source>
        <dbReference type="Proteomes" id="UP000190625"/>
    </source>
</evidence>
<dbReference type="STRING" id="142842.SAMN02745118_00999"/>
<keyword evidence="1" id="KW-0808">Transferase</keyword>
<dbReference type="RefSeq" id="WP_078809494.1">
    <property type="nucleotide sequence ID" value="NZ_FUWM01000007.1"/>
</dbReference>
<proteinExistence type="predicted"/>
<sequence>MKVTFPQMGSLSIPLQSFLRDLKIDMIVPPPLTKRTLNLGTKYSPESACLPFKFVLGNFIEALDLGADALIIAGGNGPCRFGHFGELANDILKDLGYDFEIYILEPPISSIIEVFRTLSSDFSLIKAGFVLRLAWAKLILLEELKKFKLMESAYLSKGVSQRLDNKYLELILKAKGHKELSRIKEKFKIELLEIRPQQPNNLLRIGIVGDIYTVSESFANLDVERRLNELGVKIDRAVFLSKWVKNNLIFGALGLTSNRQVINAAKDYLKEGVGGLGLETIGETVLYGEKDYDGVIQLAPFGCMPEIIAKSLFTKIEENLEIPILTLILDEHSSATGVQTRLEAFVDLLQQKKKNPKTFLA</sequence>
<evidence type="ECO:0000313" key="1">
    <source>
        <dbReference type="EMBL" id="SJZ48731.1"/>
    </source>
</evidence>
<dbReference type="Proteomes" id="UP000190625">
    <property type="component" value="Unassembled WGS sequence"/>
</dbReference>
<dbReference type="EMBL" id="FUWM01000007">
    <property type="protein sequence ID" value="SJZ48731.1"/>
    <property type="molecule type" value="Genomic_DNA"/>
</dbReference>
<dbReference type="InterPro" id="IPR051805">
    <property type="entry name" value="Dehydratase_Activator_Redct"/>
</dbReference>
<dbReference type="PANTHER" id="PTHR32329">
    <property type="entry name" value="BIFUNCTIONAL PROTEIN [INCLUDES 2-HYDROXYACYL-COA DEHYDRATASE (N-TER) AND ITS ACTIVATOR DOMAIN (C_TERM)-RELATED"/>
    <property type="match status" value="1"/>
</dbReference>
<gene>
    <name evidence="1" type="ORF">SAMN02745118_00999</name>
</gene>
<protein>
    <submittedName>
        <fullName evidence="1">Predicted nucleotide-binding protein, sugar kinase/HSP70/actin superfamily</fullName>
    </submittedName>
</protein>
<accession>A0A1T4L2A9</accession>